<dbReference type="Proteomes" id="UP000261223">
    <property type="component" value="Unassembled WGS sequence"/>
</dbReference>
<dbReference type="PANTHER" id="PTHR43047">
    <property type="entry name" value="TWO-COMPONENT HISTIDINE PROTEIN KINASE"/>
    <property type="match status" value="1"/>
</dbReference>
<evidence type="ECO:0000256" key="3">
    <source>
        <dbReference type="ARBA" id="ARBA00022553"/>
    </source>
</evidence>
<comment type="caution">
    <text evidence="10">The sequence shown here is derived from an EMBL/GenBank/DDBJ whole genome shotgun (WGS) entry which is preliminary data.</text>
</comment>
<evidence type="ECO:0000313" key="10">
    <source>
        <dbReference type="EMBL" id="RGM09784.1"/>
    </source>
</evidence>
<dbReference type="Gene3D" id="1.10.287.130">
    <property type="match status" value="1"/>
</dbReference>
<feature type="modified residue" description="4-aspartylphosphate" evidence="6">
    <location>
        <position position="590"/>
    </location>
</feature>
<organism evidence="10 11">
    <name type="scientific">Bacteroides stercoris</name>
    <dbReference type="NCBI Taxonomy" id="46506"/>
    <lineage>
        <taxon>Bacteria</taxon>
        <taxon>Pseudomonadati</taxon>
        <taxon>Bacteroidota</taxon>
        <taxon>Bacteroidia</taxon>
        <taxon>Bacteroidales</taxon>
        <taxon>Bacteroidaceae</taxon>
        <taxon>Bacteroides</taxon>
    </lineage>
</organism>
<dbReference type="PROSITE" id="PS50110">
    <property type="entry name" value="RESPONSE_REGULATORY"/>
    <property type="match status" value="1"/>
</dbReference>
<keyword evidence="4" id="KW-0808">Transferase</keyword>
<feature type="transmembrane region" description="Helical" evidence="7">
    <location>
        <begin position="9"/>
        <end position="28"/>
    </location>
</feature>
<dbReference type="SUPFAM" id="SSF52172">
    <property type="entry name" value="CheY-like"/>
    <property type="match status" value="1"/>
</dbReference>
<dbReference type="InterPro" id="IPR036890">
    <property type="entry name" value="HATPase_C_sf"/>
</dbReference>
<dbReference type="SMART" id="SM00388">
    <property type="entry name" value="HisKA"/>
    <property type="match status" value="1"/>
</dbReference>
<evidence type="ECO:0000259" key="9">
    <source>
        <dbReference type="PROSITE" id="PS50110"/>
    </source>
</evidence>
<dbReference type="InterPro" id="IPR001789">
    <property type="entry name" value="Sig_transdc_resp-reg_receiver"/>
</dbReference>
<dbReference type="Gene3D" id="3.40.50.2300">
    <property type="match status" value="1"/>
</dbReference>
<feature type="transmembrane region" description="Helical" evidence="7">
    <location>
        <begin position="246"/>
        <end position="267"/>
    </location>
</feature>
<protein>
    <recommendedName>
        <fullName evidence="2">histidine kinase</fullName>
        <ecNumber evidence="2">2.7.13.3</ecNumber>
    </recommendedName>
</protein>
<dbReference type="InterPro" id="IPR004358">
    <property type="entry name" value="Sig_transdc_His_kin-like_C"/>
</dbReference>
<evidence type="ECO:0000256" key="7">
    <source>
        <dbReference type="SAM" id="Phobius"/>
    </source>
</evidence>
<dbReference type="Pfam" id="PF00512">
    <property type="entry name" value="HisKA"/>
    <property type="match status" value="1"/>
</dbReference>
<dbReference type="InterPro" id="IPR003594">
    <property type="entry name" value="HATPase_dom"/>
</dbReference>
<evidence type="ECO:0000256" key="6">
    <source>
        <dbReference type="PROSITE-ProRule" id="PRU00169"/>
    </source>
</evidence>
<dbReference type="GO" id="GO:0000155">
    <property type="term" value="F:phosphorelay sensor kinase activity"/>
    <property type="evidence" value="ECO:0007669"/>
    <property type="project" value="InterPro"/>
</dbReference>
<dbReference type="EMBL" id="QSSV01000029">
    <property type="protein sequence ID" value="RGM09784.1"/>
    <property type="molecule type" value="Genomic_DNA"/>
</dbReference>
<proteinExistence type="predicted"/>
<dbReference type="PRINTS" id="PR00344">
    <property type="entry name" value="BCTRLSENSOR"/>
</dbReference>
<dbReference type="CDD" id="cd00082">
    <property type="entry name" value="HisKA"/>
    <property type="match status" value="1"/>
</dbReference>
<evidence type="ECO:0000256" key="5">
    <source>
        <dbReference type="ARBA" id="ARBA00022777"/>
    </source>
</evidence>
<dbReference type="AlphaFoldDB" id="A0A3E4UJH0"/>
<dbReference type="InterPro" id="IPR011006">
    <property type="entry name" value="CheY-like_superfamily"/>
</dbReference>
<dbReference type="PROSITE" id="PS50109">
    <property type="entry name" value="HIS_KIN"/>
    <property type="match status" value="1"/>
</dbReference>
<dbReference type="Pfam" id="PF02518">
    <property type="entry name" value="HATPase_c"/>
    <property type="match status" value="1"/>
</dbReference>
<keyword evidence="7" id="KW-0472">Membrane</keyword>
<sequence length="771" mass="87063">MKLLLQHKILFGYLILITVLGGAVAILIHERNQYKEIEAETLKIRSVRFGINKAHRRITGLAIRGESVVAWEEVDYRDYRHHRLLTDSLLQTLKPQCWEYVHPGQIDTLRHLLAKKETHLRYIMQSLDRRDERDSLLVTQLPEVARRATRVRTIRQKKKGIAGLFGKKEEIRVMPSAGELHALSDSLTAMQRKQEMEMDAYADSLRTRNRTLNIQLNCLINDLNEQAQTAFAARERKMTESQDNSIRLFTAAISLSIILLFLSYLAIHRELRRNAKEKRKREEIICKLKASNTQNEELIRIRRNLMQSVTHDLRSPLAVISGNAELLLNDTEEESRIRHAQTINVATGRMAGMINNLLEYFRLDSGKETPIVKPFKLYSIAETLETEFAPLAKGKQLIFIAENHTDEIVSGDKNLILSIGSNLLSNAIKFTRSGTIMLVTDYKDGTFTLSVSDTGTGMTEEQQTIIFTPFERLGNAVTEDGFGLGLAIVADTVKLLNGSITVESEPGKGSRFTISLPLPRAKDISVVKKTVIKYSILSRCSVLAIDNNGMLLDMMKEIYKQFGAECDICLTVGELTDRMRLKDYDLLITDLKMAEVNGYEVLELLRTSEIGNSQTIPVVAATAAGYVTEEELKERGFAAVLYKPYSIDELLAVTEKSIGQKHASRIDLSPLLVFGNKRRTLEKLATTTQADMNEVCKAAEAKDMKALDGWVHHLRSSWMLIKAEQPLAMLYEAVHKENISDKDIQSAVKAVLAQGRLIVDLARKEAKRWAE</sequence>
<evidence type="ECO:0000259" key="8">
    <source>
        <dbReference type="PROSITE" id="PS50109"/>
    </source>
</evidence>
<keyword evidence="7" id="KW-1133">Transmembrane helix</keyword>
<evidence type="ECO:0000256" key="4">
    <source>
        <dbReference type="ARBA" id="ARBA00022679"/>
    </source>
</evidence>
<dbReference type="InterPro" id="IPR005467">
    <property type="entry name" value="His_kinase_dom"/>
</dbReference>
<reference evidence="10 11" key="1">
    <citation type="submission" date="2018-08" db="EMBL/GenBank/DDBJ databases">
        <title>A genome reference for cultivated species of the human gut microbiota.</title>
        <authorList>
            <person name="Zou Y."/>
            <person name="Xue W."/>
            <person name="Luo G."/>
        </authorList>
    </citation>
    <scope>NUCLEOTIDE SEQUENCE [LARGE SCALE GENOMIC DNA]</scope>
    <source>
        <strain evidence="10 11">TF03-6</strain>
    </source>
</reference>
<dbReference type="PANTHER" id="PTHR43047:SF72">
    <property type="entry name" value="OSMOSENSING HISTIDINE PROTEIN KINASE SLN1"/>
    <property type="match status" value="1"/>
</dbReference>
<dbReference type="Pfam" id="PF00072">
    <property type="entry name" value="Response_reg"/>
    <property type="match status" value="1"/>
</dbReference>
<evidence type="ECO:0000256" key="1">
    <source>
        <dbReference type="ARBA" id="ARBA00000085"/>
    </source>
</evidence>
<dbReference type="InterPro" id="IPR036097">
    <property type="entry name" value="HisK_dim/P_sf"/>
</dbReference>
<evidence type="ECO:0000313" key="11">
    <source>
        <dbReference type="Proteomes" id="UP000261223"/>
    </source>
</evidence>
<keyword evidence="5 10" id="KW-0418">Kinase</keyword>
<dbReference type="SMART" id="SM00448">
    <property type="entry name" value="REC"/>
    <property type="match status" value="1"/>
</dbReference>
<feature type="domain" description="Response regulatory" evidence="9">
    <location>
        <begin position="541"/>
        <end position="658"/>
    </location>
</feature>
<name>A0A3E4UJH0_BACSE</name>
<keyword evidence="7" id="KW-0812">Transmembrane</keyword>
<dbReference type="InterPro" id="IPR003661">
    <property type="entry name" value="HisK_dim/P_dom"/>
</dbReference>
<dbReference type="EC" id="2.7.13.3" evidence="2"/>
<dbReference type="SUPFAM" id="SSF55874">
    <property type="entry name" value="ATPase domain of HSP90 chaperone/DNA topoisomerase II/histidine kinase"/>
    <property type="match status" value="1"/>
</dbReference>
<dbReference type="Gene3D" id="3.30.565.10">
    <property type="entry name" value="Histidine kinase-like ATPase, C-terminal domain"/>
    <property type="match status" value="1"/>
</dbReference>
<accession>A0A3E4UJH0</accession>
<dbReference type="SUPFAM" id="SSF47384">
    <property type="entry name" value="Homodimeric domain of signal transducing histidine kinase"/>
    <property type="match status" value="1"/>
</dbReference>
<keyword evidence="3 6" id="KW-0597">Phosphoprotein</keyword>
<gene>
    <name evidence="10" type="ORF">DXC34_16780</name>
</gene>
<evidence type="ECO:0000256" key="2">
    <source>
        <dbReference type="ARBA" id="ARBA00012438"/>
    </source>
</evidence>
<dbReference type="GO" id="GO:0005886">
    <property type="term" value="C:plasma membrane"/>
    <property type="evidence" value="ECO:0007669"/>
    <property type="project" value="TreeGrafter"/>
</dbReference>
<dbReference type="SMART" id="SM00387">
    <property type="entry name" value="HATPase_c"/>
    <property type="match status" value="1"/>
</dbReference>
<comment type="catalytic activity">
    <reaction evidence="1">
        <text>ATP + protein L-histidine = ADP + protein N-phospho-L-histidine.</text>
        <dbReference type="EC" id="2.7.13.3"/>
    </reaction>
</comment>
<dbReference type="GO" id="GO:0009927">
    <property type="term" value="F:histidine phosphotransfer kinase activity"/>
    <property type="evidence" value="ECO:0007669"/>
    <property type="project" value="TreeGrafter"/>
</dbReference>
<feature type="domain" description="Histidine kinase" evidence="8">
    <location>
        <begin position="308"/>
        <end position="520"/>
    </location>
</feature>
<dbReference type="RefSeq" id="WP_117742513.1">
    <property type="nucleotide sequence ID" value="NZ_QSSV01000029.1"/>
</dbReference>